<dbReference type="InterPro" id="IPR044808">
    <property type="entry name" value="ERF_plant"/>
</dbReference>
<feature type="domain" description="AP2/ERF" evidence="7">
    <location>
        <begin position="1"/>
        <end position="36"/>
    </location>
</feature>
<sequence length="65" mass="7247">WVWVWLGTFDSAEAASLANDQAAFSTRGSSAMLNFQVEGVRESLRSIKIQCDEGCSPVLALKWRR</sequence>
<dbReference type="GO" id="GO:0009873">
    <property type="term" value="P:ethylene-activated signaling pathway"/>
    <property type="evidence" value="ECO:0007669"/>
    <property type="project" value="InterPro"/>
</dbReference>
<dbReference type="InterPro" id="IPR016177">
    <property type="entry name" value="DNA-bd_dom_sf"/>
</dbReference>
<comment type="subcellular location">
    <subcellularLocation>
        <location evidence="1">Nucleus</location>
    </subcellularLocation>
</comment>
<keyword evidence="9" id="KW-1185">Reference proteome</keyword>
<dbReference type="Gene3D" id="3.30.730.10">
    <property type="entry name" value="AP2/ERF domain"/>
    <property type="match status" value="1"/>
</dbReference>
<dbReference type="SMART" id="SM00380">
    <property type="entry name" value="AP2"/>
    <property type="match status" value="1"/>
</dbReference>
<dbReference type="EMBL" id="JABFAF010000013">
    <property type="protein sequence ID" value="MBA0874423.1"/>
    <property type="molecule type" value="Genomic_DNA"/>
</dbReference>
<keyword evidence="2" id="KW-0805">Transcription regulation</keyword>
<dbReference type="GO" id="GO:0003677">
    <property type="term" value="F:DNA binding"/>
    <property type="evidence" value="ECO:0007669"/>
    <property type="project" value="UniProtKB-KW"/>
</dbReference>
<proteinExistence type="inferred from homology"/>
<comment type="caution">
    <text evidence="8">The sequence shown here is derived from an EMBL/GenBank/DDBJ whole genome shotgun (WGS) entry which is preliminary data.</text>
</comment>
<evidence type="ECO:0000256" key="1">
    <source>
        <dbReference type="ARBA" id="ARBA00004123"/>
    </source>
</evidence>
<accession>A0A7J9MTF9</accession>
<dbReference type="AlphaFoldDB" id="A0A7J9MTF9"/>
<organism evidence="8 9">
    <name type="scientific">Gossypium schwendimanii</name>
    <name type="common">Cotton</name>
    <dbReference type="NCBI Taxonomy" id="34291"/>
    <lineage>
        <taxon>Eukaryota</taxon>
        <taxon>Viridiplantae</taxon>
        <taxon>Streptophyta</taxon>
        <taxon>Embryophyta</taxon>
        <taxon>Tracheophyta</taxon>
        <taxon>Spermatophyta</taxon>
        <taxon>Magnoliopsida</taxon>
        <taxon>eudicotyledons</taxon>
        <taxon>Gunneridae</taxon>
        <taxon>Pentapetalae</taxon>
        <taxon>rosids</taxon>
        <taxon>malvids</taxon>
        <taxon>Malvales</taxon>
        <taxon>Malvaceae</taxon>
        <taxon>Malvoideae</taxon>
        <taxon>Gossypium</taxon>
    </lineage>
</organism>
<dbReference type="InterPro" id="IPR036955">
    <property type="entry name" value="AP2/ERF_dom_sf"/>
</dbReference>
<dbReference type="SUPFAM" id="SSF54171">
    <property type="entry name" value="DNA-binding domain"/>
    <property type="match status" value="1"/>
</dbReference>
<dbReference type="GO" id="GO:0003700">
    <property type="term" value="F:DNA-binding transcription factor activity"/>
    <property type="evidence" value="ECO:0007669"/>
    <property type="project" value="InterPro"/>
</dbReference>
<evidence type="ECO:0000256" key="5">
    <source>
        <dbReference type="ARBA" id="ARBA00023242"/>
    </source>
</evidence>
<reference evidence="8 9" key="1">
    <citation type="journal article" date="2019" name="Genome Biol. Evol.">
        <title>Insights into the evolution of the New World diploid cottons (Gossypium, subgenus Houzingenia) based on genome sequencing.</title>
        <authorList>
            <person name="Grover C.E."/>
            <person name="Arick M.A. 2nd"/>
            <person name="Thrash A."/>
            <person name="Conover J.L."/>
            <person name="Sanders W.S."/>
            <person name="Peterson D.G."/>
            <person name="Frelichowski J.E."/>
            <person name="Scheffler J.A."/>
            <person name="Scheffler B.E."/>
            <person name="Wendel J.F."/>
        </authorList>
    </citation>
    <scope>NUCLEOTIDE SEQUENCE [LARGE SCALE GENOMIC DNA]</scope>
    <source>
        <strain evidence="8">1</strain>
        <tissue evidence="8">Leaf</tissue>
    </source>
</reference>
<name>A0A7J9MTF9_GOSSC</name>
<dbReference type="GO" id="GO:0005634">
    <property type="term" value="C:nucleus"/>
    <property type="evidence" value="ECO:0007669"/>
    <property type="project" value="UniProtKB-SubCell"/>
</dbReference>
<comment type="similarity">
    <text evidence="6">Belongs to the AP2/ERF transcription factor family. ERF subfamily.</text>
</comment>
<dbReference type="OrthoDB" id="670255at2759"/>
<feature type="non-terminal residue" evidence="8">
    <location>
        <position position="65"/>
    </location>
</feature>
<dbReference type="PROSITE" id="PS51032">
    <property type="entry name" value="AP2_ERF"/>
    <property type="match status" value="1"/>
</dbReference>
<keyword evidence="4" id="KW-0804">Transcription</keyword>
<dbReference type="InterPro" id="IPR001471">
    <property type="entry name" value="AP2/ERF_dom"/>
</dbReference>
<gene>
    <name evidence="8" type="ORF">Goshw_016499</name>
</gene>
<evidence type="ECO:0000256" key="6">
    <source>
        <dbReference type="ARBA" id="ARBA00024343"/>
    </source>
</evidence>
<feature type="non-terminal residue" evidence="8">
    <location>
        <position position="1"/>
    </location>
</feature>
<evidence type="ECO:0000259" key="7">
    <source>
        <dbReference type="PROSITE" id="PS51032"/>
    </source>
</evidence>
<protein>
    <recommendedName>
        <fullName evidence="7">AP2/ERF domain-containing protein</fullName>
    </recommendedName>
</protein>
<keyword evidence="5" id="KW-0539">Nucleus</keyword>
<keyword evidence="3" id="KW-0238">DNA-binding</keyword>
<evidence type="ECO:0000313" key="8">
    <source>
        <dbReference type="EMBL" id="MBA0874423.1"/>
    </source>
</evidence>
<dbReference type="PANTHER" id="PTHR31190:SF469">
    <property type="entry name" value="ETHYLENE-RESPONSIVE TRANSCRIPTION FACTOR 1B-LIKE"/>
    <property type="match status" value="1"/>
</dbReference>
<evidence type="ECO:0000256" key="3">
    <source>
        <dbReference type="ARBA" id="ARBA00023125"/>
    </source>
</evidence>
<evidence type="ECO:0000256" key="2">
    <source>
        <dbReference type="ARBA" id="ARBA00023015"/>
    </source>
</evidence>
<dbReference type="Proteomes" id="UP000593576">
    <property type="component" value="Unassembled WGS sequence"/>
</dbReference>
<evidence type="ECO:0000256" key="4">
    <source>
        <dbReference type="ARBA" id="ARBA00023163"/>
    </source>
</evidence>
<evidence type="ECO:0000313" key="9">
    <source>
        <dbReference type="Proteomes" id="UP000593576"/>
    </source>
</evidence>
<dbReference type="PANTHER" id="PTHR31190">
    <property type="entry name" value="DNA-BINDING DOMAIN"/>
    <property type="match status" value="1"/>
</dbReference>